<reference evidence="3 4" key="1">
    <citation type="journal article" date="2021" name="Sci. Rep.">
        <title>Genome sequencing of the multicellular alga Astrephomene provides insights into convergent evolution of germ-soma differentiation.</title>
        <authorList>
            <person name="Yamashita S."/>
            <person name="Yamamoto K."/>
            <person name="Matsuzaki R."/>
            <person name="Suzuki S."/>
            <person name="Yamaguchi H."/>
            <person name="Hirooka S."/>
            <person name="Minakuchi Y."/>
            <person name="Miyagishima S."/>
            <person name="Kawachi M."/>
            <person name="Toyoda A."/>
            <person name="Nozaki H."/>
        </authorList>
    </citation>
    <scope>NUCLEOTIDE SEQUENCE [LARGE SCALE GENOMIC DNA]</scope>
    <source>
        <strain evidence="3 4">NIES-4017</strain>
    </source>
</reference>
<dbReference type="AlphaFoldDB" id="A0AAD3DSE1"/>
<gene>
    <name evidence="3" type="ORF">Agub_g7163</name>
</gene>
<dbReference type="SUPFAM" id="SSF52047">
    <property type="entry name" value="RNI-like"/>
    <property type="match status" value="1"/>
</dbReference>
<dbReference type="Gene3D" id="1.10.246.200">
    <property type="entry name" value="WPP domain"/>
    <property type="match status" value="1"/>
</dbReference>
<dbReference type="GO" id="GO:0005930">
    <property type="term" value="C:axoneme"/>
    <property type="evidence" value="ECO:0007669"/>
    <property type="project" value="UniProtKB-SubCell"/>
</dbReference>
<dbReference type="GO" id="GO:0005096">
    <property type="term" value="F:GTPase activator activity"/>
    <property type="evidence" value="ECO:0007669"/>
    <property type="project" value="InterPro"/>
</dbReference>
<protein>
    <recommendedName>
        <fullName evidence="5">WPP domain-containing protein</fullName>
    </recommendedName>
</protein>
<sequence>MWSLSEAQREDVVQRLIASICALAHARGVEISAEVASAAAAALEKKSYTAAQVAARTTTGSRPVSETTSAYARKLGELVVQVVRDGGKLEGAGAAPGAGAGQLEFLDLTGSRDFLTAESAEEVLAPLLGPGSAVSRIRFSTKSFGRDAAAVAARAIAAVSGCLTDADISDVIAGRPEDEALEVLRVLSAALASAPRLTALNLSDNALGEKGVRACQAVLAGQAPLESLSLQNVGLSEHACRATSELLADPARLRRLQLFNNMSGDEGAAHIGGMLARAPRMEDLRLASSRVGPAGGIALAQGLMAGSCLVRLDLSDNPLTSEVAPALAAMLATQPQLRALNLNDTSLGPDGVTTLCTALVKSYGSSGTAAGVRHQQQQRLEELGLALNEIDPTAAKAVAALIVAHAPSLRLINLRENELEDRGAAVLARALAALAAPASVDLVGNQIRRVGAVAVARALCGKASLELLALDENMISEGGLDELRGVMEAAGKSAALGPLDENMEEDDEEEEEEEEEDGDDFGLSEMLARAGLA</sequence>
<organism evidence="3 4">
    <name type="scientific">Astrephomene gubernaculifera</name>
    <dbReference type="NCBI Taxonomy" id="47775"/>
    <lineage>
        <taxon>Eukaryota</taxon>
        <taxon>Viridiplantae</taxon>
        <taxon>Chlorophyta</taxon>
        <taxon>core chlorophytes</taxon>
        <taxon>Chlorophyceae</taxon>
        <taxon>CS clade</taxon>
        <taxon>Chlamydomonadales</taxon>
        <taxon>Astrephomenaceae</taxon>
        <taxon>Astrephomene</taxon>
    </lineage>
</organism>
<evidence type="ECO:0008006" key="5">
    <source>
        <dbReference type="Google" id="ProtNLM"/>
    </source>
</evidence>
<dbReference type="SMART" id="SM00368">
    <property type="entry name" value="LRR_RI"/>
    <property type="match status" value="9"/>
</dbReference>
<evidence type="ECO:0000256" key="1">
    <source>
        <dbReference type="ARBA" id="ARBA00004430"/>
    </source>
</evidence>
<feature type="compositionally biased region" description="Acidic residues" evidence="2">
    <location>
        <begin position="501"/>
        <end position="522"/>
    </location>
</feature>
<keyword evidence="4" id="KW-1185">Reference proteome</keyword>
<accession>A0AAD3DSE1</accession>
<proteinExistence type="predicted"/>
<evidence type="ECO:0000313" key="4">
    <source>
        <dbReference type="Proteomes" id="UP001054857"/>
    </source>
</evidence>
<dbReference type="PANTHER" id="PTHR46761:SF2">
    <property type="entry name" value="RAN GTPASE-ACTIVATING PROTEIN 1"/>
    <property type="match status" value="1"/>
</dbReference>
<name>A0AAD3DSE1_9CHLO</name>
<comment type="subcellular location">
    <subcellularLocation>
        <location evidence="1">Cytoplasm</location>
        <location evidence="1">Cytoskeleton</location>
        <location evidence="1">Cilium axoneme</location>
    </subcellularLocation>
</comment>
<comment type="caution">
    <text evidence="3">The sequence shown here is derived from an EMBL/GenBank/DDBJ whole genome shotgun (WGS) entry which is preliminary data.</text>
</comment>
<dbReference type="Gene3D" id="3.80.10.10">
    <property type="entry name" value="Ribonuclease Inhibitor"/>
    <property type="match status" value="2"/>
</dbReference>
<evidence type="ECO:0000313" key="3">
    <source>
        <dbReference type="EMBL" id="GFR45747.1"/>
    </source>
</evidence>
<dbReference type="InterPro" id="IPR032675">
    <property type="entry name" value="LRR_dom_sf"/>
</dbReference>
<dbReference type="Pfam" id="PF00560">
    <property type="entry name" value="LRR_1"/>
    <property type="match status" value="1"/>
</dbReference>
<dbReference type="InterPro" id="IPR038214">
    <property type="entry name" value="WPP_sf"/>
</dbReference>
<dbReference type="Proteomes" id="UP001054857">
    <property type="component" value="Unassembled WGS sequence"/>
</dbReference>
<dbReference type="InterPro" id="IPR045203">
    <property type="entry name" value="RanGAP1/2"/>
</dbReference>
<dbReference type="Pfam" id="PF13516">
    <property type="entry name" value="LRR_6"/>
    <property type="match status" value="2"/>
</dbReference>
<evidence type="ECO:0000256" key="2">
    <source>
        <dbReference type="SAM" id="MobiDB-lite"/>
    </source>
</evidence>
<dbReference type="PANTHER" id="PTHR46761">
    <property type="entry name" value="RAN GTPASE-ACTIVATING PROTEIN 1"/>
    <property type="match status" value="1"/>
</dbReference>
<dbReference type="EMBL" id="BMAR01000010">
    <property type="protein sequence ID" value="GFR45747.1"/>
    <property type="molecule type" value="Genomic_DNA"/>
</dbReference>
<feature type="region of interest" description="Disordered" evidence="2">
    <location>
        <begin position="492"/>
        <end position="523"/>
    </location>
</feature>
<dbReference type="InterPro" id="IPR001611">
    <property type="entry name" value="Leu-rich_rpt"/>
</dbReference>